<reference evidence="1 2" key="1">
    <citation type="journal article" date="2009" name="PLoS Genet.">
        <title>Alliance of proteomics and genomics to unravel the specificities of Sahara bacterium Deinococcus deserti.</title>
        <authorList>
            <person name="de Groot A."/>
            <person name="Dulermo R."/>
            <person name="Ortet P."/>
            <person name="Blanchard L."/>
            <person name="Guerin P."/>
            <person name="Fernandez B."/>
            <person name="Vacherie B."/>
            <person name="Dossat C."/>
            <person name="Jolivet E."/>
            <person name="Siguier P."/>
            <person name="Chandler M."/>
            <person name="Barakat M."/>
            <person name="Dedieu A."/>
            <person name="Barbe V."/>
            <person name="Heulin T."/>
            <person name="Sommer S."/>
            <person name="Achouak W."/>
            <person name="Armengaud J."/>
        </authorList>
    </citation>
    <scope>NUCLEOTIDE SEQUENCE [LARGE SCALE GENOMIC DNA]</scope>
    <source>
        <strain evidence="2">DSM 17065 / CIP 109153 / LMG 22923 / VCD115</strain>
    </source>
</reference>
<sequence>MKVWIALDGVGHPLDAPGGSAWEQALPTLRPLVDRGAALDATLGVPGQPQSGTGQSCWLTGQDAVRVMGEHFGPHPGPTLQRLLAQHSLPVQLVQAGARVALANHYAPAFFEAQRRRSRLGCFPFSIQAARLPLNPPGLPLVPASLGLDYRAPWLAHTMSLSDVSALGTALGGAARAWDLLILDLWFSDLLGHAGRDPTPVEVMRAARTYLCRVDALIEGLLSSGAEVVLSSDHGNMENLLIKAHTLARVPLAASWTDVRGPLHVVHGGQWLKTWMGLPGTAEF</sequence>
<evidence type="ECO:0000313" key="1">
    <source>
        <dbReference type="EMBL" id="ACO47369.1"/>
    </source>
</evidence>
<organism evidence="1 2">
    <name type="scientific">Deinococcus deserti (strain DSM 17065 / CIP 109153 / LMG 22923 / VCD115)</name>
    <dbReference type="NCBI Taxonomy" id="546414"/>
    <lineage>
        <taxon>Bacteria</taxon>
        <taxon>Thermotogati</taxon>
        <taxon>Deinococcota</taxon>
        <taxon>Deinococci</taxon>
        <taxon>Deinococcales</taxon>
        <taxon>Deinococcaceae</taxon>
        <taxon>Deinococcus</taxon>
    </lineage>
</organism>
<dbReference type="SUPFAM" id="SSF53649">
    <property type="entry name" value="Alkaline phosphatase-like"/>
    <property type="match status" value="1"/>
</dbReference>
<evidence type="ECO:0000313" key="2">
    <source>
        <dbReference type="Proteomes" id="UP000002208"/>
    </source>
</evidence>
<dbReference type="HOGENOM" id="CLU_079842_0_0_0"/>
<dbReference type="EMBL" id="CP001114">
    <property type="protein sequence ID" value="ACO47369.1"/>
    <property type="molecule type" value="Genomic_DNA"/>
</dbReference>
<dbReference type="OrthoDB" id="9778226at2"/>
<dbReference type="Gene3D" id="3.40.720.10">
    <property type="entry name" value="Alkaline Phosphatase, subunit A"/>
    <property type="match status" value="1"/>
</dbReference>
<proteinExistence type="predicted"/>
<keyword evidence="2" id="KW-1185">Reference proteome</keyword>
<dbReference type="AlphaFoldDB" id="C1D0A0"/>
<gene>
    <name evidence="1" type="ordered locus">Deide_23330</name>
</gene>
<dbReference type="InterPro" id="IPR017850">
    <property type="entry name" value="Alkaline_phosphatase_core_sf"/>
</dbReference>
<protein>
    <recommendedName>
        <fullName evidence="3">Metalloenzyme domain protein</fullName>
    </recommendedName>
</protein>
<dbReference type="PaxDb" id="546414-Deide_23330"/>
<dbReference type="RefSeq" id="WP_012694490.1">
    <property type="nucleotide sequence ID" value="NC_012526.1"/>
</dbReference>
<dbReference type="STRING" id="546414.Deide_23330"/>
<accession>C1D0A0</accession>
<dbReference type="KEGG" id="ddr:Deide_23330"/>
<dbReference type="Proteomes" id="UP000002208">
    <property type="component" value="Chromosome"/>
</dbReference>
<name>C1D0A0_DEIDV</name>
<dbReference type="eggNOG" id="COG0696">
    <property type="taxonomic scope" value="Bacteria"/>
</dbReference>
<evidence type="ECO:0008006" key="3">
    <source>
        <dbReference type="Google" id="ProtNLM"/>
    </source>
</evidence>